<accession>A0A2S5IXM1</accession>
<dbReference type="Proteomes" id="UP000239297">
    <property type="component" value="Unassembled WGS sequence"/>
</dbReference>
<dbReference type="RefSeq" id="WP_104121709.1">
    <property type="nucleotide sequence ID" value="NZ_PRKW01000004.1"/>
</dbReference>
<evidence type="ECO:0000313" key="2">
    <source>
        <dbReference type="EMBL" id="PPB49277.1"/>
    </source>
</evidence>
<name>A0A2S5IXM1_9MICC</name>
<dbReference type="Pfam" id="PF08818">
    <property type="entry name" value="DUF1801"/>
    <property type="match status" value="1"/>
</dbReference>
<organism evidence="2 3">
    <name type="scientific">Arthrobacter pityocampae</name>
    <dbReference type="NCBI Taxonomy" id="547334"/>
    <lineage>
        <taxon>Bacteria</taxon>
        <taxon>Bacillati</taxon>
        <taxon>Actinomycetota</taxon>
        <taxon>Actinomycetes</taxon>
        <taxon>Micrococcales</taxon>
        <taxon>Micrococcaceae</taxon>
        <taxon>Arthrobacter</taxon>
    </lineage>
</organism>
<feature type="domain" description="YdhG-like" evidence="1">
    <location>
        <begin position="25"/>
        <end position="127"/>
    </location>
</feature>
<evidence type="ECO:0000259" key="1">
    <source>
        <dbReference type="Pfam" id="PF08818"/>
    </source>
</evidence>
<proteinExistence type="predicted"/>
<dbReference type="AlphaFoldDB" id="A0A2S5IXM1"/>
<protein>
    <recommendedName>
        <fullName evidence="1">YdhG-like domain-containing protein</fullName>
    </recommendedName>
</protein>
<comment type="caution">
    <text evidence="2">The sequence shown here is derived from an EMBL/GenBank/DDBJ whole genome shotgun (WGS) entry which is preliminary data.</text>
</comment>
<dbReference type="OrthoDB" id="5951444at2"/>
<evidence type="ECO:0000313" key="3">
    <source>
        <dbReference type="Proteomes" id="UP000239297"/>
    </source>
</evidence>
<dbReference type="EMBL" id="PRKW01000004">
    <property type="protein sequence ID" value="PPB49277.1"/>
    <property type="molecule type" value="Genomic_DNA"/>
</dbReference>
<sequence length="139" mass="15282">MAELLTQPTDEDPRSFIETVPHPTRRADALVLLDLMGRVTGEPAVMWGPSMIGFGRYHYRYASAREGDALSVGFSPRTTAQALYGLLAAPGVEDLLPHLGRHRRGAGCLYVTSLAGVDLAVLEDLVRRGHDFMRTENFT</sequence>
<reference evidence="2 3" key="1">
    <citation type="journal article" date="2014" name="Int. J. Syst. Evol. Microbiol.">
        <title>Arthrobacter pityocampae sp. nov., isolated from Thaumetopoea pityocampa (Lep., Thaumetopoeidae).</title>
        <authorList>
            <person name="Ince I.A."/>
            <person name="Demirbag Z."/>
            <person name="Kati H."/>
        </authorList>
    </citation>
    <scope>NUCLEOTIDE SEQUENCE [LARGE SCALE GENOMIC DNA]</scope>
    <source>
        <strain evidence="2 3">Tp2</strain>
    </source>
</reference>
<gene>
    <name evidence="2" type="ORF">C4K88_11375</name>
</gene>
<keyword evidence="3" id="KW-1185">Reference proteome</keyword>
<dbReference type="InterPro" id="IPR014922">
    <property type="entry name" value="YdhG-like"/>
</dbReference>